<feature type="compositionally biased region" description="Polar residues" evidence="1">
    <location>
        <begin position="172"/>
        <end position="181"/>
    </location>
</feature>
<accession>A0A060SVT8</accession>
<feature type="transmembrane region" description="Helical" evidence="2">
    <location>
        <begin position="462"/>
        <end position="484"/>
    </location>
</feature>
<feature type="transmembrane region" description="Helical" evidence="2">
    <location>
        <begin position="315"/>
        <end position="339"/>
    </location>
</feature>
<reference evidence="3" key="1">
    <citation type="submission" date="2014-01" db="EMBL/GenBank/DDBJ databases">
        <title>The genome of the white-rot fungus Pycnoporus cinnabarinus: a basidiomycete model with a versatile arsenal for lignocellulosic biomass breakdown.</title>
        <authorList>
            <person name="Levasseur A."/>
            <person name="Lomascolo A."/>
            <person name="Ruiz-Duenas F.J."/>
            <person name="Uzan E."/>
            <person name="Piumi F."/>
            <person name="Kues U."/>
            <person name="Ram A.F.J."/>
            <person name="Murat C."/>
            <person name="Haon M."/>
            <person name="Benoit I."/>
            <person name="Arfi Y."/>
            <person name="Chevret D."/>
            <person name="Drula E."/>
            <person name="Kwon M.J."/>
            <person name="Gouret P."/>
            <person name="Lesage-Meessen L."/>
            <person name="Lombard V."/>
            <person name="Mariette J."/>
            <person name="Noirot C."/>
            <person name="Park J."/>
            <person name="Patyshakuliyeva A."/>
            <person name="Wieneger R.A.B."/>
            <person name="Wosten H.A.B."/>
            <person name="Martin F."/>
            <person name="Coutinho P.M."/>
            <person name="de Vries R."/>
            <person name="Martinez A.T."/>
            <person name="Klopp C."/>
            <person name="Pontarotti P."/>
            <person name="Henrissat B."/>
            <person name="Record E."/>
        </authorList>
    </citation>
    <scope>NUCLEOTIDE SEQUENCE [LARGE SCALE GENOMIC DNA]</scope>
    <source>
        <strain evidence="3">BRFM137</strain>
    </source>
</reference>
<keyword evidence="4" id="KW-1185">Reference proteome</keyword>
<dbReference type="OrthoDB" id="1436450at2759"/>
<evidence type="ECO:0000256" key="1">
    <source>
        <dbReference type="SAM" id="MobiDB-lite"/>
    </source>
</evidence>
<dbReference type="GO" id="GO:0000324">
    <property type="term" value="C:fungal-type vacuole"/>
    <property type="evidence" value="ECO:0007669"/>
    <property type="project" value="TreeGrafter"/>
</dbReference>
<keyword evidence="2" id="KW-1133">Transmembrane helix</keyword>
<keyword evidence="2" id="KW-0812">Transmembrane</keyword>
<feature type="transmembrane region" description="Helical" evidence="2">
    <location>
        <begin position="359"/>
        <end position="382"/>
    </location>
</feature>
<proteinExistence type="predicted"/>
<organism evidence="3 4">
    <name type="scientific">Pycnoporus cinnabarinus</name>
    <name type="common">Cinnabar-red polypore</name>
    <name type="synonym">Trametes cinnabarina</name>
    <dbReference type="NCBI Taxonomy" id="5643"/>
    <lineage>
        <taxon>Eukaryota</taxon>
        <taxon>Fungi</taxon>
        <taxon>Dikarya</taxon>
        <taxon>Basidiomycota</taxon>
        <taxon>Agaricomycotina</taxon>
        <taxon>Agaricomycetes</taxon>
        <taxon>Polyporales</taxon>
        <taxon>Polyporaceae</taxon>
        <taxon>Trametes</taxon>
    </lineage>
</organism>
<dbReference type="Proteomes" id="UP000029665">
    <property type="component" value="Unassembled WGS sequence"/>
</dbReference>
<feature type="compositionally biased region" description="Polar residues" evidence="1">
    <location>
        <begin position="87"/>
        <end position="113"/>
    </location>
</feature>
<comment type="caution">
    <text evidence="3">The sequence shown here is derived from an EMBL/GenBank/DDBJ whole genome shotgun (WGS) entry which is preliminary data.</text>
</comment>
<evidence type="ECO:0000313" key="4">
    <source>
        <dbReference type="Proteomes" id="UP000029665"/>
    </source>
</evidence>
<feature type="compositionally biased region" description="Basic and acidic residues" evidence="1">
    <location>
        <begin position="281"/>
        <end position="299"/>
    </location>
</feature>
<dbReference type="PANTHER" id="PTHR36819:SF1">
    <property type="entry name" value="REGULATOR OF PHOSPHOLIPASE D SRF1"/>
    <property type="match status" value="1"/>
</dbReference>
<keyword evidence="2" id="KW-0472">Membrane</keyword>
<protein>
    <recommendedName>
        <fullName evidence="5">MARVEL domain-containing protein</fullName>
    </recommendedName>
</protein>
<dbReference type="AlphaFoldDB" id="A0A060SVT8"/>
<sequence length="500" mass="55356">MPVLSFSHSSDSDSAALCAGRPPAFLCAILSFLRPLLFPPLPPPPIPPSLPPSLPPSSLLLSVSSLPEALMSNDPPQSQQPHPPHSVSASTFSKSHSVRSSRAAPSTVKTYINTAPPWARDEPPSPNEHDQHERHFPDSRRPSDVASTQSSIPEDPGPSRWWAFARHRPMDSGSTPLSPGSQQDPPRQIRRPRDGSRSMSIPWFNVSYLRRSQGEDDEDSPTTLRDSDREEVQSVTPHATPRNRLHIDMPPTSTGPFTLAHSRTPGWDTPWTSSHPSGLDAQHEPHLPENGSHHDDEKLAPWQRRRKRLRAYMMYNLYVPLLFRLCNIVLTTAALAIAIRIRIIEARNGVMGALGSSPTLVIIFASLTLVHVMIAIYLEYFGRPLGLWHTSWKLAYTLFEVVFICTWSAALALAFDNFFTSLIPCASASSTSWYSEIPRPSLPNGINGFEGGVGDSLCDDQVALICLVGVGLMMYCFNLFIALFRIFEKVKYHPTSVLTA</sequence>
<feature type="region of interest" description="Disordered" evidence="1">
    <location>
        <begin position="69"/>
        <end position="299"/>
    </location>
</feature>
<dbReference type="PANTHER" id="PTHR36819">
    <property type="entry name" value="REGULATOR OF PHOSPHOLIPASE D SRF1"/>
    <property type="match status" value="1"/>
</dbReference>
<name>A0A060SVT8_PYCCI</name>
<feature type="transmembrane region" description="Helical" evidence="2">
    <location>
        <begin position="394"/>
        <end position="415"/>
    </location>
</feature>
<dbReference type="OMA" id="LVHVMIA"/>
<gene>
    <name evidence="3" type="ORF">BN946_scf184868.g32</name>
</gene>
<dbReference type="EMBL" id="CCBP010000392">
    <property type="protein sequence ID" value="CDO76618.1"/>
    <property type="molecule type" value="Genomic_DNA"/>
</dbReference>
<evidence type="ECO:0000256" key="2">
    <source>
        <dbReference type="SAM" id="Phobius"/>
    </source>
</evidence>
<evidence type="ECO:0008006" key="5">
    <source>
        <dbReference type="Google" id="ProtNLM"/>
    </source>
</evidence>
<feature type="compositionally biased region" description="Basic and acidic residues" evidence="1">
    <location>
        <begin position="119"/>
        <end position="143"/>
    </location>
</feature>
<evidence type="ECO:0000313" key="3">
    <source>
        <dbReference type="EMBL" id="CDO76618.1"/>
    </source>
</evidence>
<dbReference type="InterPro" id="IPR037737">
    <property type="entry name" value="Srf1"/>
</dbReference>
<dbReference type="GO" id="GO:0071944">
    <property type="term" value="C:cell periphery"/>
    <property type="evidence" value="ECO:0007669"/>
    <property type="project" value="TreeGrafter"/>
</dbReference>
<dbReference type="HOGENOM" id="CLU_032672_0_0_1"/>